<sequence length="250" mass="27678">MTMSNLNEAVFASSEIVAAYAKMDGLHRCEQHLFAKYLRPGATILDIGVGAGRTAPYLAPAAASYIGIDYSEPMIDAARRRFPASDFRWGDAADLSGFENERFDLVLFSFNGMSSIPSDESRRRALQEVARVLKPGGNFIFSVSNAEFLIFLPELREATLKQRIWRCVISATKTLGLLWRQLRSGVFFRGEGYLPVPVHKGMRLYAATPAIISAEAAAAGLSVVEKVDYDCYFDCSRYAVGSWCYVAEKP</sequence>
<gene>
    <name evidence="2" type="ORF">B1812_09090</name>
</gene>
<dbReference type="PANTHER" id="PTHR42912">
    <property type="entry name" value="METHYLTRANSFERASE"/>
    <property type="match status" value="1"/>
</dbReference>
<protein>
    <recommendedName>
        <fullName evidence="1">Methyltransferase domain-containing protein</fullName>
    </recommendedName>
</protein>
<dbReference type="Pfam" id="PF13649">
    <property type="entry name" value="Methyltransf_25"/>
    <property type="match status" value="1"/>
</dbReference>
<dbReference type="SUPFAM" id="SSF53335">
    <property type="entry name" value="S-adenosyl-L-methionine-dependent methyltransferases"/>
    <property type="match status" value="1"/>
</dbReference>
<dbReference type="InterPro" id="IPR050508">
    <property type="entry name" value="Methyltransf_Superfamily"/>
</dbReference>
<dbReference type="GO" id="GO:0008168">
    <property type="term" value="F:methyltransferase activity"/>
    <property type="evidence" value="ECO:0007669"/>
    <property type="project" value="TreeGrafter"/>
</dbReference>
<keyword evidence="3" id="KW-1185">Reference proteome</keyword>
<proteinExistence type="predicted"/>
<dbReference type="Proteomes" id="UP000193978">
    <property type="component" value="Chromosome"/>
</dbReference>
<evidence type="ECO:0000313" key="3">
    <source>
        <dbReference type="Proteomes" id="UP000193978"/>
    </source>
</evidence>
<dbReference type="RefSeq" id="WP_085771302.1">
    <property type="nucleotide sequence ID" value="NZ_AP027149.1"/>
</dbReference>
<organism evidence="2 3">
    <name type="scientific">Methylocystis bryophila</name>
    <dbReference type="NCBI Taxonomy" id="655015"/>
    <lineage>
        <taxon>Bacteria</taxon>
        <taxon>Pseudomonadati</taxon>
        <taxon>Pseudomonadota</taxon>
        <taxon>Alphaproteobacteria</taxon>
        <taxon>Hyphomicrobiales</taxon>
        <taxon>Methylocystaceae</taxon>
        <taxon>Methylocystis</taxon>
    </lineage>
</organism>
<accession>A0A1W6MUC1</accession>
<dbReference type="Gene3D" id="3.40.50.150">
    <property type="entry name" value="Vaccinia Virus protein VP39"/>
    <property type="match status" value="1"/>
</dbReference>
<name>A0A1W6MUC1_9HYPH</name>
<dbReference type="OrthoDB" id="529208at2"/>
<dbReference type="EMBL" id="CP019948">
    <property type="protein sequence ID" value="ARN81210.1"/>
    <property type="molecule type" value="Genomic_DNA"/>
</dbReference>
<reference evidence="2 3" key="1">
    <citation type="submission" date="2017-02" db="EMBL/GenBank/DDBJ databases">
        <authorList>
            <person name="Peterson S.W."/>
        </authorList>
    </citation>
    <scope>NUCLEOTIDE SEQUENCE [LARGE SCALE GENOMIC DNA]</scope>
    <source>
        <strain evidence="2 3">S285</strain>
    </source>
</reference>
<feature type="domain" description="Methyltransferase" evidence="1">
    <location>
        <begin position="44"/>
        <end position="137"/>
    </location>
</feature>
<evidence type="ECO:0000313" key="2">
    <source>
        <dbReference type="EMBL" id="ARN81210.1"/>
    </source>
</evidence>
<dbReference type="InterPro" id="IPR029063">
    <property type="entry name" value="SAM-dependent_MTases_sf"/>
</dbReference>
<dbReference type="PANTHER" id="PTHR42912:SF93">
    <property type="entry name" value="N6-ADENOSINE-METHYLTRANSFERASE TMT1A"/>
    <property type="match status" value="1"/>
</dbReference>
<evidence type="ECO:0000259" key="1">
    <source>
        <dbReference type="Pfam" id="PF13649"/>
    </source>
</evidence>
<dbReference type="InterPro" id="IPR041698">
    <property type="entry name" value="Methyltransf_25"/>
</dbReference>
<dbReference type="KEGG" id="mbry:B1812_09090"/>
<dbReference type="CDD" id="cd02440">
    <property type="entry name" value="AdoMet_MTases"/>
    <property type="match status" value="1"/>
</dbReference>
<dbReference type="AlphaFoldDB" id="A0A1W6MUC1"/>